<protein>
    <submittedName>
        <fullName evidence="1">Uncharacterized protein</fullName>
    </submittedName>
</protein>
<dbReference type="GeneID" id="7330271"/>
<dbReference type="RefSeq" id="YP_002515600.2">
    <property type="nucleotide sequence ID" value="NC_011916.1"/>
</dbReference>
<accession>A0A0H3C329</accession>
<dbReference type="EMBL" id="CP001340">
    <property type="protein sequence ID" value="ACL93692.2"/>
    <property type="molecule type" value="Genomic_DNA"/>
</dbReference>
<dbReference type="KEGG" id="ccs:CCNA_00225"/>
<dbReference type="HOGENOM" id="CLU_3438287_0_0_5"/>
<name>A0A0H3C329_CAUVN</name>
<proteinExistence type="predicted"/>
<dbReference type="Proteomes" id="UP000001364">
    <property type="component" value="Chromosome"/>
</dbReference>
<dbReference type="RefSeq" id="WP_024265519.1">
    <property type="nucleotide sequence ID" value="NC_011916.1"/>
</dbReference>
<evidence type="ECO:0000313" key="2">
    <source>
        <dbReference type="Proteomes" id="UP000001364"/>
    </source>
</evidence>
<reference evidence="1 2" key="1">
    <citation type="journal article" date="2010" name="J. Bacteriol.">
        <title>The genetic basis of laboratory adaptation in Caulobacter crescentus.</title>
        <authorList>
            <person name="Marks M.E."/>
            <person name="Castro-Rojas C.M."/>
            <person name="Teiling C."/>
            <person name="Du L."/>
            <person name="Kapatral V."/>
            <person name="Walunas T.L."/>
            <person name="Crosson S."/>
        </authorList>
    </citation>
    <scope>NUCLEOTIDE SEQUENCE [LARGE SCALE GENOMIC DNA]</scope>
    <source>
        <strain evidence="2">NA1000 / CB15N</strain>
    </source>
</reference>
<gene>
    <name evidence="1" type="ordered locus">CCNA_00225</name>
</gene>
<organism evidence="1 2">
    <name type="scientific">Caulobacter vibrioides (strain NA1000 / CB15N)</name>
    <name type="common">Caulobacter crescentus</name>
    <dbReference type="NCBI Taxonomy" id="565050"/>
    <lineage>
        <taxon>Bacteria</taxon>
        <taxon>Pseudomonadati</taxon>
        <taxon>Pseudomonadota</taxon>
        <taxon>Alphaproteobacteria</taxon>
        <taxon>Caulobacterales</taxon>
        <taxon>Caulobacteraceae</taxon>
        <taxon>Caulobacter</taxon>
    </lineage>
</organism>
<keyword evidence="2" id="KW-1185">Reference proteome</keyword>
<sequence>MSEIVREARA</sequence>
<evidence type="ECO:0000313" key="1">
    <source>
        <dbReference type="EMBL" id="ACL93692.2"/>
    </source>
</evidence>